<protein>
    <submittedName>
        <fullName evidence="9">Tannase/feruloyl esterase family alpha/beta hydrolase</fullName>
    </submittedName>
</protein>
<keyword evidence="4 8" id="KW-0732">Signal</keyword>
<keyword evidence="6" id="KW-0106">Calcium</keyword>
<organism evidence="9 10">
    <name type="scientific">Actinocorallia longicatena</name>
    <dbReference type="NCBI Taxonomy" id="111803"/>
    <lineage>
        <taxon>Bacteria</taxon>
        <taxon>Bacillati</taxon>
        <taxon>Actinomycetota</taxon>
        <taxon>Actinomycetes</taxon>
        <taxon>Streptosporangiales</taxon>
        <taxon>Thermomonosporaceae</taxon>
        <taxon>Actinocorallia</taxon>
    </lineage>
</organism>
<gene>
    <name evidence="9" type="ORF">GCM10010468_53230</name>
</gene>
<feature type="chain" id="PRO_5046298033" evidence="8">
    <location>
        <begin position="35"/>
        <end position="430"/>
    </location>
</feature>
<keyword evidence="2" id="KW-0719">Serine esterase</keyword>
<keyword evidence="5 9" id="KW-0378">Hydrolase</keyword>
<dbReference type="PROSITE" id="PS51318">
    <property type="entry name" value="TAT"/>
    <property type="match status" value="1"/>
</dbReference>
<dbReference type="Gene3D" id="3.40.50.1820">
    <property type="entry name" value="alpha/beta hydrolase"/>
    <property type="match status" value="1"/>
</dbReference>
<accession>A0ABP6QF16</accession>
<dbReference type="Pfam" id="PF07519">
    <property type="entry name" value="Tannase"/>
    <property type="match status" value="1"/>
</dbReference>
<evidence type="ECO:0000256" key="7">
    <source>
        <dbReference type="ARBA" id="ARBA00023157"/>
    </source>
</evidence>
<dbReference type="Proteomes" id="UP001501237">
    <property type="component" value="Unassembled WGS sequence"/>
</dbReference>
<evidence type="ECO:0000313" key="9">
    <source>
        <dbReference type="EMBL" id="GAA3225525.1"/>
    </source>
</evidence>
<evidence type="ECO:0000256" key="5">
    <source>
        <dbReference type="ARBA" id="ARBA00022801"/>
    </source>
</evidence>
<evidence type="ECO:0000256" key="8">
    <source>
        <dbReference type="SAM" id="SignalP"/>
    </source>
</evidence>
<dbReference type="GO" id="GO:0016787">
    <property type="term" value="F:hydrolase activity"/>
    <property type="evidence" value="ECO:0007669"/>
    <property type="project" value="UniProtKB-KW"/>
</dbReference>
<dbReference type="InterPro" id="IPR006311">
    <property type="entry name" value="TAT_signal"/>
</dbReference>
<evidence type="ECO:0000256" key="3">
    <source>
        <dbReference type="ARBA" id="ARBA00022723"/>
    </source>
</evidence>
<reference evidence="10" key="1">
    <citation type="journal article" date="2019" name="Int. J. Syst. Evol. Microbiol.">
        <title>The Global Catalogue of Microorganisms (GCM) 10K type strain sequencing project: providing services to taxonomists for standard genome sequencing and annotation.</title>
        <authorList>
            <consortium name="The Broad Institute Genomics Platform"/>
            <consortium name="The Broad Institute Genome Sequencing Center for Infectious Disease"/>
            <person name="Wu L."/>
            <person name="Ma J."/>
        </authorList>
    </citation>
    <scope>NUCLEOTIDE SEQUENCE [LARGE SCALE GENOMIC DNA]</scope>
    <source>
        <strain evidence="10">JCM 9377</strain>
    </source>
</reference>
<sequence>MIRPTLSRPTIRKVLTAAFLLGAAVGLPAAPAAAAGCPDALRVPGAELQVSACLADLTTAGTLASGHTVQADWAGLTPAGAQNPSGVPGIQLDGYFPDTSATNTHHGWNHDAQFVIRLPEHWNGGLVVAGTPGVRRQYANDFAISDWVLAKGYAYAATDKGNTGAAFHTDGAEPGDAIAEWNDRVTQLTRAARETLRLRYGRTPARTFTAGISNGGYLVRWQLERHPELYTGGVDWEGTLWTPEGPNLLRFLPTALAGRPEEVYPADSAPLWDYHRQVYWGLTQSIYRQELDPGYTGDEAAYDYATRPRSVVRAVRKISLSGRISRPMITLHGTLDALLPIDQDSDAYSRMIENEGRGRFHRYYRLEGGNHVDGLYDAFPSLLRPILPCFRTAFDAVEQWTATGHRPPPSATLTRPSTGDLATTCALENR</sequence>
<dbReference type="InterPro" id="IPR011118">
    <property type="entry name" value="Tannase/feruloyl_esterase"/>
</dbReference>
<feature type="signal peptide" evidence="8">
    <location>
        <begin position="1"/>
        <end position="34"/>
    </location>
</feature>
<evidence type="ECO:0000256" key="4">
    <source>
        <dbReference type="ARBA" id="ARBA00022729"/>
    </source>
</evidence>
<dbReference type="InterPro" id="IPR029058">
    <property type="entry name" value="AB_hydrolase_fold"/>
</dbReference>
<name>A0ABP6QF16_9ACTN</name>
<evidence type="ECO:0000256" key="1">
    <source>
        <dbReference type="ARBA" id="ARBA00006249"/>
    </source>
</evidence>
<evidence type="ECO:0000256" key="6">
    <source>
        <dbReference type="ARBA" id="ARBA00022837"/>
    </source>
</evidence>
<comment type="caution">
    <text evidence="9">The sequence shown here is derived from an EMBL/GenBank/DDBJ whole genome shotgun (WGS) entry which is preliminary data.</text>
</comment>
<proteinExistence type="inferred from homology"/>
<comment type="similarity">
    <text evidence="1">Belongs to the tannase family.</text>
</comment>
<evidence type="ECO:0000313" key="10">
    <source>
        <dbReference type="Proteomes" id="UP001501237"/>
    </source>
</evidence>
<dbReference type="RefSeq" id="WP_344833374.1">
    <property type="nucleotide sequence ID" value="NZ_BAAAUV010000015.1"/>
</dbReference>
<dbReference type="SUPFAM" id="SSF53474">
    <property type="entry name" value="alpha/beta-Hydrolases"/>
    <property type="match status" value="1"/>
</dbReference>
<evidence type="ECO:0000256" key="2">
    <source>
        <dbReference type="ARBA" id="ARBA00022487"/>
    </source>
</evidence>
<keyword evidence="7" id="KW-1015">Disulfide bond</keyword>
<keyword evidence="3" id="KW-0479">Metal-binding</keyword>
<keyword evidence="10" id="KW-1185">Reference proteome</keyword>
<dbReference type="EMBL" id="BAAAUV010000015">
    <property type="protein sequence ID" value="GAA3225525.1"/>
    <property type="molecule type" value="Genomic_DNA"/>
</dbReference>